<protein>
    <submittedName>
        <fullName evidence="1">Uncharacterized protein</fullName>
    </submittedName>
</protein>
<evidence type="ECO:0000313" key="2">
    <source>
        <dbReference type="Proteomes" id="UP000253501"/>
    </source>
</evidence>
<organism evidence="1 2">
    <name type="scientific">Cupriavidus necator</name>
    <name type="common">Alcaligenes eutrophus</name>
    <name type="synonym">Ralstonia eutropha</name>
    <dbReference type="NCBI Taxonomy" id="106590"/>
    <lineage>
        <taxon>Bacteria</taxon>
        <taxon>Pseudomonadati</taxon>
        <taxon>Pseudomonadota</taxon>
        <taxon>Betaproteobacteria</taxon>
        <taxon>Burkholderiales</taxon>
        <taxon>Burkholderiaceae</taxon>
        <taxon>Cupriavidus</taxon>
    </lineage>
</organism>
<reference evidence="1 2" key="1">
    <citation type="submission" date="2018-04" db="EMBL/GenBank/DDBJ databases">
        <title>Cupriavidus necator CR12 genome sequencing and assembly.</title>
        <authorList>
            <person name="Ben Fekih I."/>
            <person name="Mazhar H.S."/>
            <person name="Bello S.K."/>
            <person name="Rensing C."/>
        </authorList>
    </citation>
    <scope>NUCLEOTIDE SEQUENCE [LARGE SCALE GENOMIC DNA]</scope>
    <source>
        <strain evidence="1 2">CR12</strain>
    </source>
</reference>
<evidence type="ECO:0000313" key="1">
    <source>
        <dbReference type="EMBL" id="RCJ04100.1"/>
    </source>
</evidence>
<dbReference type="Proteomes" id="UP000253501">
    <property type="component" value="Unassembled WGS sequence"/>
</dbReference>
<dbReference type="EMBL" id="QDHA01000113">
    <property type="protein sequence ID" value="RCJ04100.1"/>
    <property type="molecule type" value="Genomic_DNA"/>
</dbReference>
<proteinExistence type="predicted"/>
<sequence length="186" mass="21012">MHISIRLNLLHWATIRLNGNLKALKSKASAAKLPQHVFSPGKPGVALPIDNELKYLAIADMHLFVTELDACIDHLKVFMHEVHAYVGKPIDDATRIAIINGWMQKRGIDPKWFGRLAHCRNFVAHKGALYLAFDITRPDWDLLLLKENVQIPTPTQCFRLSELVEIHKGFAACKQALQDHLVDLLA</sequence>
<comment type="caution">
    <text evidence="1">The sequence shown here is derived from an EMBL/GenBank/DDBJ whole genome shotgun (WGS) entry which is preliminary data.</text>
</comment>
<gene>
    <name evidence="1" type="ORF">DDK22_33845</name>
</gene>
<accession>A0A367P8E0</accession>
<dbReference type="AlphaFoldDB" id="A0A367P8E0"/>
<name>A0A367P8E0_CUPNE</name>